<dbReference type="AlphaFoldDB" id="A0AAW2GY38"/>
<dbReference type="EMBL" id="JADYXP020000001">
    <property type="protein sequence ID" value="KAL0132221.1"/>
    <property type="molecule type" value="Genomic_DNA"/>
</dbReference>
<evidence type="ECO:0000313" key="1">
    <source>
        <dbReference type="EMBL" id="KAL0132221.1"/>
    </source>
</evidence>
<reference evidence="1 2" key="1">
    <citation type="submission" date="2023-03" db="EMBL/GenBank/DDBJ databases">
        <title>High recombination rates correlate with genetic variation in Cardiocondyla obscurior ants.</title>
        <authorList>
            <person name="Errbii M."/>
        </authorList>
    </citation>
    <scope>NUCLEOTIDE SEQUENCE [LARGE SCALE GENOMIC DNA]</scope>
    <source>
        <strain evidence="1">Alpha-2009</strain>
        <tissue evidence="1">Whole body</tissue>
    </source>
</reference>
<comment type="caution">
    <text evidence="1">The sequence shown here is derived from an EMBL/GenBank/DDBJ whole genome shotgun (WGS) entry which is preliminary data.</text>
</comment>
<protein>
    <submittedName>
        <fullName evidence="1">Uncharacterized protein</fullName>
    </submittedName>
</protein>
<proteinExistence type="predicted"/>
<gene>
    <name evidence="1" type="ORF">PUN28_000183</name>
</gene>
<organism evidence="1 2">
    <name type="scientific">Cardiocondyla obscurior</name>
    <dbReference type="NCBI Taxonomy" id="286306"/>
    <lineage>
        <taxon>Eukaryota</taxon>
        <taxon>Metazoa</taxon>
        <taxon>Ecdysozoa</taxon>
        <taxon>Arthropoda</taxon>
        <taxon>Hexapoda</taxon>
        <taxon>Insecta</taxon>
        <taxon>Pterygota</taxon>
        <taxon>Neoptera</taxon>
        <taxon>Endopterygota</taxon>
        <taxon>Hymenoptera</taxon>
        <taxon>Apocrita</taxon>
        <taxon>Aculeata</taxon>
        <taxon>Formicoidea</taxon>
        <taxon>Formicidae</taxon>
        <taxon>Myrmicinae</taxon>
        <taxon>Cardiocondyla</taxon>
    </lineage>
</organism>
<sequence>MRECLGCETYAKCTHTRVSLRVLCPRSSGPSFLRLVESTGRAHGSRVRACSLYGARAGSPSTAAAVVPGGIRNDTSPMSSRRLGMSRRPPLATHRWPFARFIVHARRLTTNHTVRLLYGLCLYKRRK</sequence>
<evidence type="ECO:0000313" key="2">
    <source>
        <dbReference type="Proteomes" id="UP001430953"/>
    </source>
</evidence>
<keyword evidence="2" id="KW-1185">Reference proteome</keyword>
<dbReference type="Proteomes" id="UP001430953">
    <property type="component" value="Unassembled WGS sequence"/>
</dbReference>
<name>A0AAW2GY38_9HYME</name>
<accession>A0AAW2GY38</accession>